<dbReference type="Proteomes" id="UP000054383">
    <property type="component" value="Unassembled WGS sequence"/>
</dbReference>
<dbReference type="EMBL" id="CVMT01000012">
    <property type="protein sequence ID" value="CRG92412.1"/>
    <property type="molecule type" value="Genomic_DNA"/>
</dbReference>
<organism evidence="1 2">
    <name type="scientific">Talaromyces islandicus</name>
    <name type="common">Penicillium islandicum</name>
    <dbReference type="NCBI Taxonomy" id="28573"/>
    <lineage>
        <taxon>Eukaryota</taxon>
        <taxon>Fungi</taxon>
        <taxon>Dikarya</taxon>
        <taxon>Ascomycota</taxon>
        <taxon>Pezizomycotina</taxon>
        <taxon>Eurotiomycetes</taxon>
        <taxon>Eurotiomycetidae</taxon>
        <taxon>Eurotiales</taxon>
        <taxon>Trichocomaceae</taxon>
        <taxon>Talaromyces</taxon>
        <taxon>Talaromyces sect. Islandici</taxon>
    </lineage>
</organism>
<dbReference type="InterPro" id="IPR036610">
    <property type="entry name" value="PEBP-like_sf"/>
</dbReference>
<dbReference type="OrthoDB" id="2506647at2759"/>
<proteinExistence type="predicted"/>
<name>A0A0U1MAU6_TALIS</name>
<gene>
    <name evidence="1" type="ORF">PISL3812_09471</name>
</gene>
<dbReference type="InterPro" id="IPR008914">
    <property type="entry name" value="PEBP"/>
</dbReference>
<dbReference type="STRING" id="28573.A0A0U1MAU6"/>
<dbReference type="Pfam" id="PF01161">
    <property type="entry name" value="PBP"/>
    <property type="match status" value="1"/>
</dbReference>
<dbReference type="Gene3D" id="3.90.280.10">
    <property type="entry name" value="PEBP-like"/>
    <property type="match status" value="1"/>
</dbReference>
<accession>A0A0U1MAU6</accession>
<evidence type="ECO:0000313" key="2">
    <source>
        <dbReference type="Proteomes" id="UP000054383"/>
    </source>
</evidence>
<keyword evidence="2" id="KW-1185">Reference proteome</keyword>
<sequence>MSVARPDVSKLEDALRALEDGTYRTLGVSVGSKKIAKPGLKIVKKHMQLIPTLFAPPTLPHYGTYTMICLDLDAPFISWNPLGPVAHWIHTNFKISQQHQRELQAAEPPIARLVAAGPPPLAAPHRYVVLLYKQNPDLPIPSNLKAKGSTVTQRT</sequence>
<evidence type="ECO:0000313" key="1">
    <source>
        <dbReference type="EMBL" id="CRG92412.1"/>
    </source>
</evidence>
<dbReference type="OMA" id="PIAHWIQ"/>
<evidence type="ECO:0008006" key="3">
    <source>
        <dbReference type="Google" id="ProtNLM"/>
    </source>
</evidence>
<dbReference type="AlphaFoldDB" id="A0A0U1MAU6"/>
<reference evidence="1 2" key="1">
    <citation type="submission" date="2015-04" db="EMBL/GenBank/DDBJ databases">
        <authorList>
            <person name="Syromyatnikov M.Y."/>
            <person name="Popov V.N."/>
        </authorList>
    </citation>
    <scope>NUCLEOTIDE SEQUENCE [LARGE SCALE GENOMIC DNA]</scope>
    <source>
        <strain evidence="1">WF-38-12</strain>
    </source>
</reference>
<dbReference type="SUPFAM" id="SSF49777">
    <property type="entry name" value="PEBP-like"/>
    <property type="match status" value="1"/>
</dbReference>
<protein>
    <recommendedName>
        <fullName evidence="3">PEBP-like protein</fullName>
    </recommendedName>
</protein>